<keyword evidence="7" id="KW-1185">Reference proteome</keyword>
<evidence type="ECO:0000256" key="1">
    <source>
        <dbReference type="ARBA" id="ARBA00001946"/>
    </source>
</evidence>
<comment type="catalytic activity">
    <reaction evidence="3">
        <text>2 GTP = 3',3'-c-di-GMP + 2 diphosphate</text>
        <dbReference type="Rhea" id="RHEA:24898"/>
        <dbReference type="ChEBI" id="CHEBI:33019"/>
        <dbReference type="ChEBI" id="CHEBI:37565"/>
        <dbReference type="ChEBI" id="CHEBI:58805"/>
        <dbReference type="EC" id="2.7.7.65"/>
    </reaction>
</comment>
<comment type="cofactor">
    <cofactor evidence="1">
        <name>Mg(2+)</name>
        <dbReference type="ChEBI" id="CHEBI:18420"/>
    </cofactor>
</comment>
<accession>A0A066ZWB3</accession>
<proteinExistence type="predicted"/>
<dbReference type="InterPro" id="IPR043128">
    <property type="entry name" value="Rev_trsase/Diguanyl_cyclase"/>
</dbReference>
<keyword evidence="4" id="KW-0812">Transmembrane</keyword>
<dbReference type="SMART" id="SM00267">
    <property type="entry name" value="GGDEF"/>
    <property type="match status" value="1"/>
</dbReference>
<dbReference type="STRING" id="28885.EI16_09955"/>
<gene>
    <name evidence="6" type="ORF">EI16_09955</name>
</gene>
<evidence type="ECO:0000313" key="6">
    <source>
        <dbReference type="EMBL" id="KDN96569.1"/>
    </source>
</evidence>
<dbReference type="InterPro" id="IPR000160">
    <property type="entry name" value="GGDEF_dom"/>
</dbReference>
<dbReference type="PROSITE" id="PS50887">
    <property type="entry name" value="GGDEF"/>
    <property type="match status" value="1"/>
</dbReference>
<dbReference type="AlphaFoldDB" id="A0A066ZWB3"/>
<dbReference type="NCBIfam" id="TIGR00254">
    <property type="entry name" value="GGDEF"/>
    <property type="match status" value="1"/>
</dbReference>
<comment type="caution">
    <text evidence="6">The sequence shown here is derived from an EMBL/GenBank/DDBJ whole genome shotgun (WGS) entry which is preliminary data.</text>
</comment>
<dbReference type="PANTHER" id="PTHR45138">
    <property type="entry name" value="REGULATORY COMPONENTS OF SENSORY TRANSDUCTION SYSTEM"/>
    <property type="match status" value="1"/>
</dbReference>
<dbReference type="SUPFAM" id="SSF55073">
    <property type="entry name" value="Nucleotide cyclase"/>
    <property type="match status" value="1"/>
</dbReference>
<evidence type="ECO:0000256" key="3">
    <source>
        <dbReference type="ARBA" id="ARBA00034247"/>
    </source>
</evidence>
<name>A0A066ZWB3_HYDMR</name>
<dbReference type="Proteomes" id="UP000027341">
    <property type="component" value="Unassembled WGS sequence"/>
</dbReference>
<organism evidence="6 7">
    <name type="scientific">Hydrogenovibrio marinus</name>
    <dbReference type="NCBI Taxonomy" id="28885"/>
    <lineage>
        <taxon>Bacteria</taxon>
        <taxon>Pseudomonadati</taxon>
        <taxon>Pseudomonadota</taxon>
        <taxon>Gammaproteobacteria</taxon>
        <taxon>Thiotrichales</taxon>
        <taxon>Piscirickettsiaceae</taxon>
        <taxon>Hydrogenovibrio</taxon>
    </lineage>
</organism>
<evidence type="ECO:0000256" key="4">
    <source>
        <dbReference type="SAM" id="Phobius"/>
    </source>
</evidence>
<dbReference type="CDD" id="cd01949">
    <property type="entry name" value="GGDEF"/>
    <property type="match status" value="1"/>
</dbReference>
<keyword evidence="4" id="KW-0472">Membrane</keyword>
<feature type="transmembrane region" description="Helical" evidence="4">
    <location>
        <begin position="196"/>
        <end position="214"/>
    </location>
</feature>
<keyword evidence="4" id="KW-1133">Transmembrane helix</keyword>
<dbReference type="RefSeq" id="WP_029912988.1">
    <property type="nucleotide sequence ID" value="NZ_AP020335.1"/>
</dbReference>
<dbReference type="Pfam" id="PF00990">
    <property type="entry name" value="GGDEF"/>
    <property type="match status" value="1"/>
</dbReference>
<evidence type="ECO:0000259" key="5">
    <source>
        <dbReference type="PROSITE" id="PS50887"/>
    </source>
</evidence>
<dbReference type="InterPro" id="IPR050469">
    <property type="entry name" value="Diguanylate_Cyclase"/>
</dbReference>
<dbReference type="GO" id="GO:0052621">
    <property type="term" value="F:diguanylate cyclase activity"/>
    <property type="evidence" value="ECO:0007669"/>
    <property type="project" value="UniProtKB-EC"/>
</dbReference>
<dbReference type="EMBL" id="JMIU01000001">
    <property type="protein sequence ID" value="KDN96569.1"/>
    <property type="molecule type" value="Genomic_DNA"/>
</dbReference>
<dbReference type="Gene3D" id="3.30.70.270">
    <property type="match status" value="1"/>
</dbReference>
<feature type="transmembrane region" description="Helical" evidence="4">
    <location>
        <begin position="15"/>
        <end position="35"/>
    </location>
</feature>
<sequence>MWQLDIRKLENNITIRYVIAISLIAFLSTTAYYALKSALSRSYDTALIVNISGRQRMLSQHIALDAHRLYLKRFDHLDKCQHSAAFLMNALEKSAQEMALANQRLSTGHIKNEEFETLSPAIHEMYFGKMDLAKRVDDYVALARMLEKENDKVAAREVLSNINGLSESLLHDLNLVVHEYQKEGEQKLTKVQQIEWFNWILTLIVLILEVVFIFKPMVRKIVQLNESEARTMASLQELVALRTSHLEEANSKLEKLAQHDALTGLLNRLNMEEDIENAINDYFSQQVPFAILMFDVDWFKRVNDNYGHDVGDLVLIEVAMQLKQGVRYDDKVYRAGGEEFVVLLSRTPLENSLAKAMDIIKAVEEHPFPVDGAQLKLTLSGGLYHSDLCPPVDVKGVLKQVDIALYESKNQGRNRLTQVQDCKDC</sequence>
<dbReference type="FunFam" id="3.30.70.270:FF:000001">
    <property type="entry name" value="Diguanylate cyclase domain protein"/>
    <property type="match status" value="1"/>
</dbReference>
<dbReference type="PANTHER" id="PTHR45138:SF9">
    <property type="entry name" value="DIGUANYLATE CYCLASE DGCM-RELATED"/>
    <property type="match status" value="1"/>
</dbReference>
<evidence type="ECO:0000313" key="7">
    <source>
        <dbReference type="Proteomes" id="UP000027341"/>
    </source>
</evidence>
<evidence type="ECO:0000256" key="2">
    <source>
        <dbReference type="ARBA" id="ARBA00012528"/>
    </source>
</evidence>
<dbReference type="InterPro" id="IPR029787">
    <property type="entry name" value="Nucleotide_cyclase"/>
</dbReference>
<dbReference type="EC" id="2.7.7.65" evidence="2"/>
<protein>
    <recommendedName>
        <fullName evidence="2">diguanylate cyclase</fullName>
        <ecNumber evidence="2">2.7.7.65</ecNumber>
    </recommendedName>
</protein>
<reference evidence="6 7" key="1">
    <citation type="submission" date="2014-04" db="EMBL/GenBank/DDBJ databases">
        <title>Draft genome sequence of Hydrogenovibrio marinus MH-110, a model organism for aerobic H2 metabolism.</title>
        <authorList>
            <person name="Cha H.J."/>
            <person name="Jo B.H."/>
            <person name="Hwang B.H."/>
        </authorList>
    </citation>
    <scope>NUCLEOTIDE SEQUENCE [LARGE SCALE GENOMIC DNA]</scope>
    <source>
        <strain evidence="6 7">MH-110</strain>
    </source>
</reference>
<feature type="domain" description="GGDEF" evidence="5">
    <location>
        <begin position="287"/>
        <end position="421"/>
    </location>
</feature>